<sequence length="948" mass="102443">MVLLTPALLLLLPWLSLRNTARAGAEFCRGTHCPGGDTSDPRPCTGEHCPGGRSSRQPRHFNPTAAQGRAAQIVGSQYHAYPSSPRAAAQAYPGAQLLRGRHSDSSGSGGVSGGGGARRAPEAPPAGCTGAGCATAVKQFQPVNDTRDCRGIECRLPARIRPRARAKSCEGEGCPADSEESVSSSSSSSQFPPVHLSDRAAQFLGDFPEFGYSSSELGGAPLGVQLTCDIKPGENEVPSEDALILHLQLAKGQEKLVEALRAQQMVIRDLQQKLADQQEALLSQQREILEQQRRMYEQMDVVKAQYGLLSDTVKQVSFQGLQAELQSYFENHLAGLQSQARSHLQKSYAVHKMDMDTKVMDVVPQPLLACPSPCGSEEFCDFQRDPPRCQKCTMCPPGFFLISQCSPTADRMCQDRDECLELPNICGERVKCLNTPGGFRCLGVSEREAETGLCGHDYFFNQELQECQACSDCDGDAVVVPCTAVTDSVCSQLSESRLSQSWAAKAAVPSARTSSAHIYSGLQLNVRGKESSSLLSNEAGKVTFLQHGLVWLDHNFAIKHSCRNFLQVGMRLNGSQEEEGQDLSGVRIEQPDGKYFQGVSVSSVVEVEPNHTMTLLLKSPNQHCNQSKDINVYEVTTPTLSLLWLSHDTGAVAMTAQMSLLVHYQTSYRPTFRLTSVSDPYMISLTHDSRGVRFTESGVVKFVIQQALYSMGHTCVREGFSLIAYTNRNGTGQEVMQAFKTGVNYRDTSITLSGAVSVDSGDTLSFEVTSPSQCNIRYFGDSTGISLLSLIWIPSAVSSALTATVSRTGLPSGAVRNKPLLFQKVSSGTPQVHLARSGEPNSRKNFIFHEKGTANVAINLKLIHSCNVVKLTLQQAGGPGPSGQAGPVAQQVTGHMPEGSEWASIGLRASFQVQNGTAVFVTLDCIRGRVNQITHEGGTNISILWVSV</sequence>
<dbReference type="SMART" id="SM00208">
    <property type="entry name" value="TNFR"/>
    <property type="match status" value="2"/>
</dbReference>
<dbReference type="GO" id="GO:0032502">
    <property type="term" value="P:developmental process"/>
    <property type="evidence" value="ECO:0007669"/>
    <property type="project" value="UniProtKB-ARBA"/>
</dbReference>
<evidence type="ECO:0000256" key="3">
    <source>
        <dbReference type="PROSITE-ProRule" id="PRU00206"/>
    </source>
</evidence>
<feature type="repeat" description="TNFR-Cys" evidence="3">
    <location>
        <begin position="373"/>
        <end position="413"/>
    </location>
</feature>
<evidence type="ECO:0000313" key="9">
    <source>
        <dbReference type="Proteomes" id="UP000693946"/>
    </source>
</evidence>
<comment type="caution">
    <text evidence="8">The sequence shown here is derived from an EMBL/GenBank/DDBJ whole genome shotgun (WGS) entry which is preliminary data.</text>
</comment>
<comment type="caution">
    <text evidence="3">Lacks conserved residue(s) required for the propagation of feature annotation.</text>
</comment>
<dbReference type="Pfam" id="PF00020">
    <property type="entry name" value="TNFR_c6"/>
    <property type="match status" value="2"/>
</dbReference>
<keyword evidence="6" id="KW-0732">Signal</keyword>
<dbReference type="GO" id="GO:0005615">
    <property type="term" value="C:extracellular space"/>
    <property type="evidence" value="ECO:0007669"/>
    <property type="project" value="TreeGrafter"/>
</dbReference>
<dbReference type="Proteomes" id="UP000693946">
    <property type="component" value="Linkage Group LG1"/>
</dbReference>
<evidence type="ECO:0000256" key="4">
    <source>
        <dbReference type="SAM" id="Coils"/>
    </source>
</evidence>
<dbReference type="InterPro" id="IPR001368">
    <property type="entry name" value="TNFR/NGFR_Cys_rich_reg"/>
</dbReference>
<evidence type="ECO:0000259" key="7">
    <source>
        <dbReference type="PROSITE" id="PS50050"/>
    </source>
</evidence>
<dbReference type="PROSITE" id="PS50050">
    <property type="entry name" value="TNFR_NGFR_2"/>
    <property type="match status" value="2"/>
</dbReference>
<dbReference type="PROSITE" id="PS01187">
    <property type="entry name" value="EGF_CA"/>
    <property type="match status" value="1"/>
</dbReference>
<feature type="region of interest" description="Disordered" evidence="5">
    <location>
        <begin position="165"/>
        <end position="193"/>
    </location>
</feature>
<accession>A0AAV6T3W4</accession>
<organism evidence="8 9">
    <name type="scientific">Solea senegalensis</name>
    <name type="common">Senegalese sole</name>
    <dbReference type="NCBI Taxonomy" id="28829"/>
    <lineage>
        <taxon>Eukaryota</taxon>
        <taxon>Metazoa</taxon>
        <taxon>Chordata</taxon>
        <taxon>Craniata</taxon>
        <taxon>Vertebrata</taxon>
        <taxon>Euteleostomi</taxon>
        <taxon>Actinopterygii</taxon>
        <taxon>Neopterygii</taxon>
        <taxon>Teleostei</taxon>
        <taxon>Neoteleostei</taxon>
        <taxon>Acanthomorphata</taxon>
        <taxon>Carangaria</taxon>
        <taxon>Pleuronectiformes</taxon>
        <taxon>Pleuronectoidei</taxon>
        <taxon>Soleidae</taxon>
        <taxon>Solea</taxon>
    </lineage>
</organism>
<feature type="repeat" description="TNFR-Cys" evidence="3">
    <location>
        <begin position="453"/>
        <end position="490"/>
    </location>
</feature>
<gene>
    <name evidence="8" type="ORF">JOB18_006837</name>
</gene>
<keyword evidence="9" id="KW-1185">Reference proteome</keyword>
<dbReference type="GO" id="GO:0008201">
    <property type="term" value="F:heparin binding"/>
    <property type="evidence" value="ECO:0007669"/>
    <property type="project" value="TreeGrafter"/>
</dbReference>
<feature type="compositionally biased region" description="Gly residues" evidence="5">
    <location>
        <begin position="107"/>
        <end position="117"/>
    </location>
</feature>
<keyword evidence="1 3" id="KW-1015">Disulfide bond</keyword>
<feature type="disulfide bond" evidence="3">
    <location>
        <begin position="374"/>
        <end position="389"/>
    </location>
</feature>
<feature type="region of interest" description="Disordered" evidence="5">
    <location>
        <begin position="98"/>
        <end position="128"/>
    </location>
</feature>
<dbReference type="EMBL" id="JAGKHQ010000001">
    <property type="protein sequence ID" value="KAG7524092.1"/>
    <property type="molecule type" value="Genomic_DNA"/>
</dbReference>
<reference evidence="8 9" key="1">
    <citation type="journal article" date="2021" name="Sci. Rep.">
        <title>Chromosome anchoring in Senegalese sole (Solea senegalensis) reveals sex-associated markers and genome rearrangements in flatfish.</title>
        <authorList>
            <person name="Guerrero-Cozar I."/>
            <person name="Gomez-Garrido J."/>
            <person name="Berbel C."/>
            <person name="Martinez-Blanch J.F."/>
            <person name="Alioto T."/>
            <person name="Claros M.G."/>
            <person name="Gagnaire P.A."/>
            <person name="Manchado M."/>
        </authorList>
    </citation>
    <scope>NUCLEOTIDE SEQUENCE [LARGE SCALE GENOMIC DNA]</scope>
    <source>
        <strain evidence="8">Sse05_10M</strain>
    </source>
</reference>
<proteinExistence type="predicted"/>
<feature type="disulfide bond" evidence="3">
    <location>
        <begin position="395"/>
        <end position="413"/>
    </location>
</feature>
<dbReference type="AlphaFoldDB" id="A0AAV6T3W4"/>
<feature type="chain" id="PRO_5043641707" description="TNFR-Cys domain-containing protein" evidence="6">
    <location>
        <begin position="24"/>
        <end position="948"/>
    </location>
</feature>
<name>A0AAV6T3W4_SOLSE</name>
<evidence type="ECO:0000313" key="8">
    <source>
        <dbReference type="EMBL" id="KAG7524092.1"/>
    </source>
</evidence>
<feature type="domain" description="TNFR-Cys" evidence="7">
    <location>
        <begin position="453"/>
        <end position="490"/>
    </location>
</feature>
<feature type="disulfide bond" evidence="3">
    <location>
        <begin position="392"/>
        <end position="405"/>
    </location>
</feature>
<evidence type="ECO:0000256" key="6">
    <source>
        <dbReference type="SAM" id="SignalP"/>
    </source>
</evidence>
<dbReference type="PROSITE" id="PS00652">
    <property type="entry name" value="TNFR_NGFR_1"/>
    <property type="match status" value="2"/>
</dbReference>
<feature type="coiled-coil region" evidence="4">
    <location>
        <begin position="260"/>
        <end position="295"/>
    </location>
</feature>
<dbReference type="PANTHER" id="PTHR24042:SF7">
    <property type="entry name" value="SI:CH211-37E10.2"/>
    <property type="match status" value="1"/>
</dbReference>
<feature type="signal peptide" evidence="6">
    <location>
        <begin position="1"/>
        <end position="23"/>
    </location>
</feature>
<dbReference type="InterPro" id="IPR018097">
    <property type="entry name" value="EGF_Ca-bd_CS"/>
</dbReference>
<feature type="domain" description="TNFR-Cys" evidence="7">
    <location>
        <begin position="373"/>
        <end position="413"/>
    </location>
</feature>
<dbReference type="GO" id="GO:0005509">
    <property type="term" value="F:calcium ion binding"/>
    <property type="evidence" value="ECO:0007669"/>
    <property type="project" value="InterPro"/>
</dbReference>
<evidence type="ECO:0000256" key="1">
    <source>
        <dbReference type="ARBA" id="ARBA00023157"/>
    </source>
</evidence>
<keyword evidence="2" id="KW-0325">Glycoprotein</keyword>
<dbReference type="PANTHER" id="PTHR24042">
    <property type="entry name" value="NEL HOMOLOG"/>
    <property type="match status" value="1"/>
</dbReference>
<keyword evidence="4" id="KW-0175">Coiled coil</keyword>
<evidence type="ECO:0000256" key="5">
    <source>
        <dbReference type="SAM" id="MobiDB-lite"/>
    </source>
</evidence>
<evidence type="ECO:0000256" key="2">
    <source>
        <dbReference type="ARBA" id="ARBA00023180"/>
    </source>
</evidence>
<dbReference type="InterPro" id="IPR051586">
    <property type="entry name" value="PKC-binding_NELL"/>
</dbReference>
<protein>
    <recommendedName>
        <fullName evidence="7">TNFR-Cys domain-containing protein</fullName>
    </recommendedName>
</protein>